<evidence type="ECO:0000256" key="6">
    <source>
        <dbReference type="ARBA" id="ARBA00023143"/>
    </source>
</evidence>
<evidence type="ECO:0000256" key="5">
    <source>
        <dbReference type="ARBA" id="ARBA00022764"/>
    </source>
</evidence>
<dbReference type="PATRIC" id="fig|1401685.3.peg.312"/>
<dbReference type="STRING" id="1401685.P857_1079"/>
<comment type="similarity">
    <text evidence="8">Belongs to the FlgI family.</text>
</comment>
<dbReference type="PANTHER" id="PTHR30381:SF0">
    <property type="entry name" value="FLAGELLAR P-RING PROTEIN"/>
    <property type="match status" value="1"/>
</dbReference>
<keyword evidence="10" id="KW-0282">Flagellum</keyword>
<dbReference type="GO" id="GO:0030288">
    <property type="term" value="C:outer membrane-bounded periplasmic space"/>
    <property type="evidence" value="ECO:0007669"/>
    <property type="project" value="InterPro"/>
</dbReference>
<feature type="compositionally biased region" description="Polar residues" evidence="9">
    <location>
        <begin position="183"/>
        <end position="192"/>
    </location>
</feature>
<dbReference type="PANTHER" id="PTHR30381">
    <property type="entry name" value="FLAGELLAR P-RING PERIPLASMIC PROTEIN FLGI"/>
    <property type="match status" value="1"/>
</dbReference>
<evidence type="ECO:0000313" key="11">
    <source>
        <dbReference type="Proteomes" id="UP000018951"/>
    </source>
</evidence>
<evidence type="ECO:0000256" key="3">
    <source>
        <dbReference type="ARBA" id="ARBA00019515"/>
    </source>
</evidence>
<dbReference type="GO" id="GO:0071973">
    <property type="term" value="P:bacterial-type flagellum-dependent cell motility"/>
    <property type="evidence" value="ECO:0007669"/>
    <property type="project" value="InterPro"/>
</dbReference>
<keyword evidence="5" id="KW-0574">Periplasm</keyword>
<organism evidence="10 11">
    <name type="scientific">Candidatus Xenolissoclinum pacificiensis L6</name>
    <dbReference type="NCBI Taxonomy" id="1401685"/>
    <lineage>
        <taxon>Bacteria</taxon>
        <taxon>Pseudomonadati</taxon>
        <taxon>Pseudomonadota</taxon>
        <taxon>Alphaproteobacteria</taxon>
        <taxon>Rickettsiales</taxon>
        <taxon>Anaplasmataceae</taxon>
        <taxon>Candidatus Xenolissoclinum</taxon>
    </lineage>
</organism>
<feature type="region of interest" description="Disordered" evidence="9">
    <location>
        <begin position="175"/>
        <end position="194"/>
    </location>
</feature>
<evidence type="ECO:0000256" key="2">
    <source>
        <dbReference type="ARBA" id="ARBA00004117"/>
    </source>
</evidence>
<dbReference type="GO" id="GO:0009428">
    <property type="term" value="C:bacterial-type flagellum basal body, distal rod, P ring"/>
    <property type="evidence" value="ECO:0007669"/>
    <property type="project" value="InterPro"/>
</dbReference>
<reference evidence="10 11" key="1">
    <citation type="journal article" date="2013" name="PLoS ONE">
        <title>Bacterial endosymbiosis in a chordate host: long-term co-evolution and conservation of secondary metabolism.</title>
        <authorList>
            <person name="Kwan J.C."/>
            <person name="Schmidt E.W."/>
        </authorList>
    </citation>
    <scope>NUCLEOTIDE SEQUENCE [LARGE SCALE GENOMIC DNA]</scope>
    <source>
        <strain evidence="11">L6</strain>
    </source>
</reference>
<keyword evidence="6 8" id="KW-0975">Bacterial flagellum</keyword>
<feature type="chain" id="PRO_5009023941" description="Flagellar P-ring protein" evidence="8">
    <location>
        <begin position="25"/>
        <end position="364"/>
    </location>
</feature>
<evidence type="ECO:0000256" key="7">
    <source>
        <dbReference type="ARBA" id="ARBA00032344"/>
    </source>
</evidence>
<keyword evidence="10" id="KW-0969">Cilium</keyword>
<feature type="signal peptide" evidence="8">
    <location>
        <begin position="1"/>
        <end position="24"/>
    </location>
</feature>
<dbReference type="EMBL" id="AXCJ01000001">
    <property type="protein sequence ID" value="ETO91899.1"/>
    <property type="molecule type" value="Genomic_DNA"/>
</dbReference>
<evidence type="ECO:0000313" key="10">
    <source>
        <dbReference type="EMBL" id="ETO91899.1"/>
    </source>
</evidence>
<gene>
    <name evidence="8 10" type="primary">flgI</name>
    <name evidence="10" type="ORF">P857_1079</name>
</gene>
<comment type="subunit">
    <text evidence="8">The basal body constitutes a major portion of the flagellar organelle and consists of four rings (L,P,S, and M) mounted on a central rod.</text>
</comment>
<accession>W2V0V8</accession>
<keyword evidence="11" id="KW-1185">Reference proteome</keyword>
<proteinExistence type="inferred from homology"/>
<name>W2V0V8_9RICK</name>
<evidence type="ECO:0000256" key="8">
    <source>
        <dbReference type="HAMAP-Rule" id="MF_00416"/>
    </source>
</evidence>
<comment type="caution">
    <text evidence="10">The sequence shown here is derived from an EMBL/GenBank/DDBJ whole genome shotgun (WGS) entry which is preliminary data.</text>
</comment>
<evidence type="ECO:0000256" key="4">
    <source>
        <dbReference type="ARBA" id="ARBA00022729"/>
    </source>
</evidence>
<comment type="subcellular location">
    <subcellularLocation>
        <location evidence="2 8">Bacterial flagellum basal body</location>
    </subcellularLocation>
</comment>
<dbReference type="HAMAP" id="MF_00416">
    <property type="entry name" value="FlgI"/>
    <property type="match status" value="1"/>
</dbReference>
<dbReference type="PRINTS" id="PR01010">
    <property type="entry name" value="FLGPRINGFLGI"/>
</dbReference>
<evidence type="ECO:0000256" key="1">
    <source>
        <dbReference type="ARBA" id="ARBA00002591"/>
    </source>
</evidence>
<evidence type="ECO:0000256" key="9">
    <source>
        <dbReference type="SAM" id="MobiDB-lite"/>
    </source>
</evidence>
<dbReference type="AlphaFoldDB" id="W2V0V8"/>
<keyword evidence="4 8" id="KW-0732">Signal</keyword>
<comment type="function">
    <text evidence="1 8">Assembles around the rod to form the L-ring and probably protects the motor/basal body from shearing forces during rotation.</text>
</comment>
<keyword evidence="10" id="KW-0966">Cell projection</keyword>
<dbReference type="GO" id="GO:0005198">
    <property type="term" value="F:structural molecule activity"/>
    <property type="evidence" value="ECO:0007669"/>
    <property type="project" value="InterPro"/>
</dbReference>
<dbReference type="Proteomes" id="UP000018951">
    <property type="component" value="Unassembled WGS sequence"/>
</dbReference>
<dbReference type="InterPro" id="IPR001782">
    <property type="entry name" value="Flag_FlgI"/>
</dbReference>
<protein>
    <recommendedName>
        <fullName evidence="3 8">Flagellar P-ring protein</fullName>
    </recommendedName>
    <alternativeName>
        <fullName evidence="7 8">Basal body P-ring protein</fullName>
    </alternativeName>
</protein>
<sequence length="364" mass="38472" precursor="true">MMKGKFIFTILLIGFFFNASHCVAEEEFTGFNQLYENKAVVASNTSQSVRVKDIARFEGARGNVLMGFGLVVGLSGTGDTLRNTLFTQQGLEAFLSRLGVNSNGAGVNLRTKNVAAVTVTATLPPFLSNGHTIDVDVSAMGDATSLEGGMLVATPLLGPNGKTYALAQGSLLMNEVDTGRGSPRTSKTSKTKGTIPGGATVELSTGFSYKDFSEIKLILLNPDAKTSFNIANGINNVFNSNIATSVDPANVIIKIPSVYSGNMMGFLTRIGDVTVSPDNSAKIIINEQTGTIVIGADVQISKSALSQMNLNLTIDDNTAIMNSNDTLQTLVDGLNQMGLTTRDIIDVLHNLHSIGALQAEIIVK</sequence>
<dbReference type="Pfam" id="PF02119">
    <property type="entry name" value="FlgI"/>
    <property type="match status" value="1"/>
</dbReference>